<gene>
    <name evidence="1" type="ORF">PH7735_00365</name>
</gene>
<dbReference type="GO" id="GO:0016020">
    <property type="term" value="C:membrane"/>
    <property type="evidence" value="ECO:0007669"/>
    <property type="project" value="InterPro"/>
</dbReference>
<dbReference type="GO" id="GO:0008146">
    <property type="term" value="F:sulfotransferase activity"/>
    <property type="evidence" value="ECO:0007669"/>
    <property type="project" value="InterPro"/>
</dbReference>
<name>A0A0P1I1A0_9RHOB</name>
<sequence length="273" mass="31487">MQQLNVTPMPLIFSQKRVVLSFSPKSACSHAIIWFLLKENLLPAANYFSHWPHDFRNKVYYNSQVYKQRKQAFAKADPDNWTLLKVTRDPAKRLISQFRHCVRYNVIDTQIQNRAGISMSKDGLSFNDFVKVLKKIPRERPSTSDPHVCAQFQPVWTLPFGRVITINVDDCEVNDVLNLVEKELDMSVTDFETQGTFARIKKIHYAKKEPVVVDAPVEGWENFKLTRQAIKDDEYFPKKELLPHAQKVAAKLFPNDSTQTACSDSEGTIFPRP</sequence>
<accession>A0A0P1I1A0</accession>
<proteinExistence type="predicted"/>
<reference evidence="2" key="1">
    <citation type="submission" date="2015-09" db="EMBL/GenBank/DDBJ databases">
        <authorList>
            <person name="Rodrigo-Torres Lidia"/>
            <person name="Arahal R.David."/>
        </authorList>
    </citation>
    <scope>NUCLEOTIDE SEQUENCE [LARGE SCALE GENOMIC DNA]</scope>
    <source>
        <strain evidence="2">CECT 7735</strain>
    </source>
</reference>
<dbReference type="InterPro" id="IPR005331">
    <property type="entry name" value="Sulfotransferase"/>
</dbReference>
<dbReference type="Proteomes" id="UP000051870">
    <property type="component" value="Unassembled WGS sequence"/>
</dbReference>
<dbReference type="GeneID" id="83879452"/>
<keyword evidence="2" id="KW-1185">Reference proteome</keyword>
<dbReference type="RefSeq" id="WP_145865246.1">
    <property type="nucleotide sequence ID" value="NZ_CYTW01000001.1"/>
</dbReference>
<protein>
    <recommendedName>
        <fullName evidence="3">Sulfotransferase family protein</fullName>
    </recommendedName>
</protein>
<evidence type="ECO:0000313" key="2">
    <source>
        <dbReference type="Proteomes" id="UP000051870"/>
    </source>
</evidence>
<evidence type="ECO:0000313" key="1">
    <source>
        <dbReference type="EMBL" id="CUJ84327.1"/>
    </source>
</evidence>
<dbReference type="Pfam" id="PF03567">
    <property type="entry name" value="Sulfotransfer_2"/>
    <property type="match status" value="1"/>
</dbReference>
<organism evidence="1 2">
    <name type="scientific">Shimia thalassica</name>
    <dbReference type="NCBI Taxonomy" id="1715693"/>
    <lineage>
        <taxon>Bacteria</taxon>
        <taxon>Pseudomonadati</taxon>
        <taxon>Pseudomonadota</taxon>
        <taxon>Alphaproteobacteria</taxon>
        <taxon>Rhodobacterales</taxon>
        <taxon>Roseobacteraceae</taxon>
    </lineage>
</organism>
<evidence type="ECO:0008006" key="3">
    <source>
        <dbReference type="Google" id="ProtNLM"/>
    </source>
</evidence>
<dbReference type="AlphaFoldDB" id="A0A0P1I1A0"/>
<dbReference type="EMBL" id="CYTW01000001">
    <property type="protein sequence ID" value="CUJ84327.1"/>
    <property type="molecule type" value="Genomic_DNA"/>
</dbReference>